<evidence type="ECO:0000256" key="2">
    <source>
        <dbReference type="SAM" id="SignalP"/>
    </source>
</evidence>
<reference evidence="3 4" key="1">
    <citation type="submission" date="2024-03" db="EMBL/GenBank/DDBJ databases">
        <title>Aureococcus anophagefferens CCMP1851 and Kratosvirus quantuckense: Draft genome of a second virus-susceptible host strain in the model system.</title>
        <authorList>
            <person name="Chase E."/>
            <person name="Truchon A.R."/>
            <person name="Schepens W."/>
            <person name="Wilhelm S.W."/>
        </authorList>
    </citation>
    <scope>NUCLEOTIDE SEQUENCE [LARGE SCALE GENOMIC DNA]</scope>
    <source>
        <strain evidence="3 4">CCMP1851</strain>
    </source>
</reference>
<proteinExistence type="predicted"/>
<evidence type="ECO:0000256" key="1">
    <source>
        <dbReference type="SAM" id="MobiDB-lite"/>
    </source>
</evidence>
<name>A0ABR1G1J9_AURAN</name>
<dbReference type="EMBL" id="JBBJCI010000151">
    <property type="protein sequence ID" value="KAK7242062.1"/>
    <property type="molecule type" value="Genomic_DNA"/>
</dbReference>
<dbReference type="Proteomes" id="UP001363151">
    <property type="component" value="Unassembled WGS sequence"/>
</dbReference>
<evidence type="ECO:0000313" key="4">
    <source>
        <dbReference type="Proteomes" id="UP001363151"/>
    </source>
</evidence>
<organism evidence="3 4">
    <name type="scientific">Aureococcus anophagefferens</name>
    <name type="common">Harmful bloom alga</name>
    <dbReference type="NCBI Taxonomy" id="44056"/>
    <lineage>
        <taxon>Eukaryota</taxon>
        <taxon>Sar</taxon>
        <taxon>Stramenopiles</taxon>
        <taxon>Ochrophyta</taxon>
        <taxon>Pelagophyceae</taxon>
        <taxon>Pelagomonadales</taxon>
        <taxon>Pelagomonadaceae</taxon>
        <taxon>Aureococcus</taxon>
    </lineage>
</organism>
<gene>
    <name evidence="3" type="ORF">SO694_00018413</name>
</gene>
<sequence>MLVFAVALVAAVRCAAAPRSDALAYEADGVAVWRGVVAADEVAALRGAYDAWAANASFDGAVTVNFCSPWPTLWPGAPACDSGVAPIVEDLLRAAAAAAARTIAGDGGARARLPAHARGRERRDEPAVVAGGGAGARLRAGARGGVRPDPAGAPRRWTAGAWEVWPGSHRTAAVAGDGVVVATAPGDVIGLRPAVFHRRTANSFARAPAPVPPSRVRARGPRLRLLRRPAALRRARRRAGPAARRPRLRAAAPVRALRRRRLEIAGALLGDLRAAAGDPLAAFRRSPAYEALGRGVNGACALAAALAAARGDAPADLGVGGARRCPGLATTAEALVAAAHVAQFRAASPVAPARVFELAPSSPQLAFEIARPRPSSRTRPADLPLLSALQCAALAASGLRPFPFACLDVHGFAGETAALWPPGRGARLRSPR</sequence>
<evidence type="ECO:0000313" key="3">
    <source>
        <dbReference type="EMBL" id="KAK7242062.1"/>
    </source>
</evidence>
<comment type="caution">
    <text evidence="3">The sequence shown here is derived from an EMBL/GenBank/DDBJ whole genome shotgun (WGS) entry which is preliminary data.</text>
</comment>
<feature type="signal peptide" evidence="2">
    <location>
        <begin position="1"/>
        <end position="16"/>
    </location>
</feature>
<accession>A0ABR1G1J9</accession>
<keyword evidence="4" id="KW-1185">Reference proteome</keyword>
<feature type="region of interest" description="Disordered" evidence="1">
    <location>
        <begin position="111"/>
        <end position="130"/>
    </location>
</feature>
<protein>
    <submittedName>
        <fullName evidence="3">Uncharacterized protein</fullName>
    </submittedName>
</protein>
<feature type="chain" id="PRO_5045751273" evidence="2">
    <location>
        <begin position="17"/>
        <end position="432"/>
    </location>
</feature>
<keyword evidence="2" id="KW-0732">Signal</keyword>